<dbReference type="Pfam" id="PF10272">
    <property type="entry name" value="Tmpp129"/>
    <property type="match status" value="1"/>
</dbReference>
<evidence type="ECO:0000256" key="2">
    <source>
        <dbReference type="ARBA" id="ARBA00007332"/>
    </source>
</evidence>
<sequence length="478" mass="52729">MDIVSGSRGASILSSMNTLFTSSSFDSFDILYSLLFGLFVFCIMAPTTEFISAGVTLENIFNRFLGNENMYFVQYHLKRTVMVRIFSSSLIFLYFMFMQSLSKNVALAAPNTSMPFTIWDVILWIGIASLSITGAHTYLVWYGSGTWYGHPTILSLKEIITVELRSEIQSSSPSSSEATTAAANSSRSPSSSSSSPSSIGSLDTTMKAVISSINAEYQRADKFVAGHGSLSTNWSGRRFIVTNSWILATRLTEFKIVKQSSENMLAIVASAFSVLDPSSLTQGGQPDGESLGEQTMVTVRFVRTDTGVCLLSFGLPASNLDELRSKLQCSLIRAQGVQLEPTIIQRFIEVFTQIVDENPPVKLPADYELEQCIGCMVHQANVTLNRQCETFQTSSTSSPPPPPPPAQAANDNNNNNQCGTCYCRPLWCLECLIRWFASRQTNSHRPPNQWLSGRVPCPTCRTYFCARDVSRLVISSQQ</sequence>
<keyword evidence="4 7" id="KW-1133">Transmembrane helix</keyword>
<evidence type="ECO:0000256" key="4">
    <source>
        <dbReference type="ARBA" id="ARBA00022989"/>
    </source>
</evidence>
<comment type="subcellular location">
    <subcellularLocation>
        <location evidence="1">Membrane</location>
        <topology evidence="1">Multi-pass membrane protein</topology>
    </subcellularLocation>
</comment>
<feature type="transmembrane region" description="Helical" evidence="7">
    <location>
        <begin position="121"/>
        <end position="141"/>
    </location>
</feature>
<evidence type="ECO:0000313" key="9">
    <source>
        <dbReference type="WBParaSite" id="TREG1_118130.1"/>
    </source>
</evidence>
<comment type="similarity">
    <text evidence="2">Belongs to the TMEM129 family.</text>
</comment>
<dbReference type="AlphaFoldDB" id="A0AA85J201"/>
<evidence type="ECO:0000256" key="5">
    <source>
        <dbReference type="ARBA" id="ARBA00023136"/>
    </source>
</evidence>
<reference evidence="9" key="2">
    <citation type="submission" date="2023-11" db="UniProtKB">
        <authorList>
            <consortium name="WormBaseParasite"/>
        </authorList>
    </citation>
    <scope>IDENTIFICATION</scope>
</reference>
<dbReference type="GO" id="GO:0016020">
    <property type="term" value="C:membrane"/>
    <property type="evidence" value="ECO:0007669"/>
    <property type="project" value="UniProtKB-SubCell"/>
</dbReference>
<evidence type="ECO:0000256" key="3">
    <source>
        <dbReference type="ARBA" id="ARBA00022692"/>
    </source>
</evidence>
<name>A0AA85J201_TRIRE</name>
<feature type="region of interest" description="Disordered" evidence="6">
    <location>
        <begin position="171"/>
        <end position="200"/>
    </location>
</feature>
<proteinExistence type="inferred from homology"/>
<protein>
    <submittedName>
        <fullName evidence="9">Uncharacterized protein</fullName>
    </submittedName>
</protein>
<feature type="transmembrane region" description="Helical" evidence="7">
    <location>
        <begin position="30"/>
        <end position="61"/>
    </location>
</feature>
<keyword evidence="5 7" id="KW-0472">Membrane</keyword>
<evidence type="ECO:0000256" key="6">
    <source>
        <dbReference type="SAM" id="MobiDB-lite"/>
    </source>
</evidence>
<feature type="region of interest" description="Disordered" evidence="6">
    <location>
        <begin position="391"/>
        <end position="410"/>
    </location>
</feature>
<dbReference type="WBParaSite" id="TREG1_118130.1">
    <property type="protein sequence ID" value="TREG1_118130.1"/>
    <property type="gene ID" value="TREG1_118130"/>
</dbReference>
<keyword evidence="3 7" id="KW-0812">Transmembrane</keyword>
<reference evidence="8" key="1">
    <citation type="submission" date="2022-06" db="EMBL/GenBank/DDBJ databases">
        <authorList>
            <person name="Berger JAMES D."/>
            <person name="Berger JAMES D."/>
        </authorList>
    </citation>
    <scope>NUCLEOTIDE SEQUENCE [LARGE SCALE GENOMIC DNA]</scope>
</reference>
<organism evidence="8 9">
    <name type="scientific">Trichobilharzia regenti</name>
    <name type="common">Nasal bird schistosome</name>
    <dbReference type="NCBI Taxonomy" id="157069"/>
    <lineage>
        <taxon>Eukaryota</taxon>
        <taxon>Metazoa</taxon>
        <taxon>Spiralia</taxon>
        <taxon>Lophotrochozoa</taxon>
        <taxon>Platyhelminthes</taxon>
        <taxon>Trematoda</taxon>
        <taxon>Digenea</taxon>
        <taxon>Strigeidida</taxon>
        <taxon>Schistosomatoidea</taxon>
        <taxon>Schistosomatidae</taxon>
        <taxon>Trichobilharzia</taxon>
    </lineage>
</organism>
<dbReference type="PANTHER" id="PTHR31322:SF2">
    <property type="entry name" value="E3 UBIQUITIN-PROTEIN LIGASE TM129"/>
    <property type="match status" value="1"/>
</dbReference>
<dbReference type="GO" id="GO:0061630">
    <property type="term" value="F:ubiquitin protein ligase activity"/>
    <property type="evidence" value="ECO:0007669"/>
    <property type="project" value="InterPro"/>
</dbReference>
<feature type="transmembrane region" description="Helical" evidence="7">
    <location>
        <begin position="81"/>
        <end position="101"/>
    </location>
</feature>
<keyword evidence="8" id="KW-1185">Reference proteome</keyword>
<dbReference type="Proteomes" id="UP000050795">
    <property type="component" value="Unassembled WGS sequence"/>
</dbReference>
<dbReference type="InterPro" id="IPR018801">
    <property type="entry name" value="TM129"/>
</dbReference>
<dbReference type="PANTHER" id="PTHR31322">
    <property type="entry name" value="E3 UBIQUITIN-PROTEIN LIGASE TM129"/>
    <property type="match status" value="1"/>
</dbReference>
<feature type="compositionally biased region" description="Low complexity" evidence="6">
    <location>
        <begin position="171"/>
        <end position="198"/>
    </location>
</feature>
<evidence type="ECO:0000313" key="8">
    <source>
        <dbReference type="Proteomes" id="UP000050795"/>
    </source>
</evidence>
<accession>A0AA85J201</accession>
<dbReference type="GO" id="GO:0005783">
    <property type="term" value="C:endoplasmic reticulum"/>
    <property type="evidence" value="ECO:0007669"/>
    <property type="project" value="TreeGrafter"/>
</dbReference>
<dbReference type="GO" id="GO:0016567">
    <property type="term" value="P:protein ubiquitination"/>
    <property type="evidence" value="ECO:0007669"/>
    <property type="project" value="InterPro"/>
</dbReference>
<evidence type="ECO:0000256" key="1">
    <source>
        <dbReference type="ARBA" id="ARBA00004141"/>
    </source>
</evidence>
<evidence type="ECO:0000256" key="7">
    <source>
        <dbReference type="SAM" id="Phobius"/>
    </source>
</evidence>